<comment type="cofactor">
    <cofactor evidence="1 13">
        <name>Mg(2+)</name>
        <dbReference type="ChEBI" id="CHEBI:18420"/>
    </cofactor>
</comment>
<evidence type="ECO:0000256" key="12">
    <source>
        <dbReference type="ARBA" id="ARBA00047317"/>
    </source>
</evidence>
<dbReference type="SUPFAM" id="SSF63867">
    <property type="entry name" value="MoeA C-terminal domain-like"/>
    <property type="match status" value="1"/>
</dbReference>
<dbReference type="Pfam" id="PF00994">
    <property type="entry name" value="MoCF_biosynth"/>
    <property type="match status" value="1"/>
</dbReference>
<dbReference type="Proteomes" id="UP000220006">
    <property type="component" value="Unassembled WGS sequence"/>
</dbReference>
<evidence type="ECO:0000259" key="14">
    <source>
        <dbReference type="SMART" id="SM00852"/>
    </source>
</evidence>
<comment type="function">
    <text evidence="2 13">Catalyzes the insertion of molybdate into adenylated molybdopterin with the concomitant release of AMP.</text>
</comment>
<evidence type="ECO:0000256" key="9">
    <source>
        <dbReference type="ARBA" id="ARBA00022723"/>
    </source>
</evidence>
<accession>A0A2A7I1F0</accession>
<evidence type="ECO:0000313" key="15">
    <source>
        <dbReference type="EMBL" id="PEC22675.1"/>
    </source>
</evidence>
<dbReference type="PANTHER" id="PTHR10192:SF5">
    <property type="entry name" value="GEPHYRIN"/>
    <property type="match status" value="1"/>
</dbReference>
<keyword evidence="10 13" id="KW-0460">Magnesium</keyword>
<evidence type="ECO:0000256" key="3">
    <source>
        <dbReference type="ARBA" id="ARBA00005046"/>
    </source>
</evidence>
<evidence type="ECO:0000256" key="7">
    <source>
        <dbReference type="ARBA" id="ARBA00022505"/>
    </source>
</evidence>
<dbReference type="Gene3D" id="2.170.190.11">
    <property type="entry name" value="Molybdopterin biosynthesis moea protein, domain 3"/>
    <property type="match status" value="1"/>
</dbReference>
<dbReference type="FunFam" id="2.40.340.10:FF:000002">
    <property type="entry name" value="Molybdopterin molybdenumtransferase"/>
    <property type="match status" value="1"/>
</dbReference>
<comment type="pathway">
    <text evidence="3 13">Cofactor biosynthesis; molybdopterin biosynthesis.</text>
</comment>
<feature type="domain" description="MoaB/Mog" evidence="14">
    <location>
        <begin position="189"/>
        <end position="327"/>
    </location>
</feature>
<keyword evidence="11 13" id="KW-0501">Molybdenum cofactor biosynthesis</keyword>
<evidence type="ECO:0000256" key="5">
    <source>
        <dbReference type="ARBA" id="ARBA00013269"/>
    </source>
</evidence>
<dbReference type="FunFam" id="2.170.190.11:FF:000001">
    <property type="entry name" value="Molybdopterin molybdenumtransferase"/>
    <property type="match status" value="1"/>
</dbReference>
<dbReference type="NCBIfam" id="TIGR00177">
    <property type="entry name" value="molyb_syn"/>
    <property type="match status" value="1"/>
</dbReference>
<evidence type="ECO:0000256" key="8">
    <source>
        <dbReference type="ARBA" id="ARBA00022679"/>
    </source>
</evidence>
<evidence type="ECO:0000256" key="1">
    <source>
        <dbReference type="ARBA" id="ARBA00001946"/>
    </source>
</evidence>
<organism evidence="15 16">
    <name type="scientific">Bacillus cereus</name>
    <dbReference type="NCBI Taxonomy" id="1396"/>
    <lineage>
        <taxon>Bacteria</taxon>
        <taxon>Bacillati</taxon>
        <taxon>Bacillota</taxon>
        <taxon>Bacilli</taxon>
        <taxon>Bacillales</taxon>
        <taxon>Bacillaceae</taxon>
        <taxon>Bacillus</taxon>
        <taxon>Bacillus cereus group</taxon>
    </lineage>
</organism>
<evidence type="ECO:0000256" key="11">
    <source>
        <dbReference type="ARBA" id="ARBA00023150"/>
    </source>
</evidence>
<dbReference type="GO" id="GO:0061599">
    <property type="term" value="F:molybdopterin molybdotransferase activity"/>
    <property type="evidence" value="ECO:0007669"/>
    <property type="project" value="UniProtKB-UniRule"/>
</dbReference>
<dbReference type="SMART" id="SM00852">
    <property type="entry name" value="MoCF_biosynth"/>
    <property type="match status" value="1"/>
</dbReference>
<keyword evidence="8 13" id="KW-0808">Transferase</keyword>
<gene>
    <name evidence="15" type="ORF">COM96_07180</name>
</gene>
<protein>
    <recommendedName>
        <fullName evidence="6 13">Molybdopterin molybdenumtransferase</fullName>
        <ecNumber evidence="5 13">2.10.1.1</ecNumber>
    </recommendedName>
</protein>
<evidence type="ECO:0000256" key="10">
    <source>
        <dbReference type="ARBA" id="ARBA00022842"/>
    </source>
</evidence>
<evidence type="ECO:0000256" key="4">
    <source>
        <dbReference type="ARBA" id="ARBA00010763"/>
    </source>
</evidence>
<comment type="similarity">
    <text evidence="4 13">Belongs to the MoeA family.</text>
</comment>
<dbReference type="InterPro" id="IPR038987">
    <property type="entry name" value="MoeA-like"/>
</dbReference>
<dbReference type="SUPFAM" id="SSF53218">
    <property type="entry name" value="Molybdenum cofactor biosynthesis proteins"/>
    <property type="match status" value="1"/>
</dbReference>
<dbReference type="InterPro" id="IPR005111">
    <property type="entry name" value="MoeA_C_domain_IV"/>
</dbReference>
<dbReference type="NCBIfam" id="NF045515">
    <property type="entry name" value="Glp_gephyrin"/>
    <property type="match status" value="1"/>
</dbReference>
<dbReference type="AlphaFoldDB" id="A0A2A7I1F0"/>
<dbReference type="InterPro" id="IPR036135">
    <property type="entry name" value="MoeA_linker/N_sf"/>
</dbReference>
<evidence type="ECO:0000313" key="16">
    <source>
        <dbReference type="Proteomes" id="UP000220006"/>
    </source>
</evidence>
<dbReference type="Pfam" id="PF03454">
    <property type="entry name" value="MoeA_C"/>
    <property type="match status" value="1"/>
</dbReference>
<dbReference type="Gene3D" id="3.90.105.10">
    <property type="entry name" value="Molybdopterin biosynthesis moea protein, domain 2"/>
    <property type="match status" value="1"/>
</dbReference>
<dbReference type="InterPro" id="IPR005110">
    <property type="entry name" value="MoeA_linker/N"/>
</dbReference>
<evidence type="ECO:0000256" key="2">
    <source>
        <dbReference type="ARBA" id="ARBA00002901"/>
    </source>
</evidence>
<dbReference type="FunFam" id="3.40.980.10:FF:000004">
    <property type="entry name" value="Molybdopterin molybdenumtransferase"/>
    <property type="match status" value="1"/>
</dbReference>
<reference evidence="15 16" key="1">
    <citation type="submission" date="2017-09" db="EMBL/GenBank/DDBJ databases">
        <title>Large-scale bioinformatics analysis of Bacillus genomes uncovers conserved roles of natural products in bacterial physiology.</title>
        <authorList>
            <consortium name="Agbiome Team Llc"/>
            <person name="Bleich R.M."/>
            <person name="Grubbs K.J."/>
            <person name="Santa Maria K.C."/>
            <person name="Allen S.E."/>
            <person name="Farag S."/>
            <person name="Shank E.A."/>
            <person name="Bowers A."/>
        </authorList>
    </citation>
    <scope>NUCLEOTIDE SEQUENCE [LARGE SCALE GENOMIC DNA]</scope>
    <source>
        <strain evidence="15 16">AFS096845</strain>
    </source>
</reference>
<evidence type="ECO:0000256" key="13">
    <source>
        <dbReference type="RuleBase" id="RU365090"/>
    </source>
</evidence>
<dbReference type="Pfam" id="PF03453">
    <property type="entry name" value="MoeA_N"/>
    <property type="match status" value="1"/>
</dbReference>
<dbReference type="RefSeq" id="WP_097903216.1">
    <property type="nucleotide sequence ID" value="NZ_NVLK01000015.1"/>
</dbReference>
<dbReference type="PANTHER" id="PTHR10192">
    <property type="entry name" value="MOLYBDOPTERIN BIOSYNTHESIS PROTEIN"/>
    <property type="match status" value="1"/>
</dbReference>
<dbReference type="InterPro" id="IPR036688">
    <property type="entry name" value="MoeA_C_domain_IV_sf"/>
</dbReference>
<dbReference type="EMBL" id="NVLK01000015">
    <property type="protein sequence ID" value="PEC22675.1"/>
    <property type="molecule type" value="Genomic_DNA"/>
</dbReference>
<sequence>MLEKRIPIPVAEAVARVMEYAQEGETEKISLIESYGRILGEDVVANHDVPHFDRSPYDGFSIRAEDTKEASSSNPIQFEVIGEIGAGFVFTKEVKAFQAVRIMTGAEIPASCNAVVMLELTEGFEENEKTYMKLKRPFAAGDNISFKGEDVKQNAILVKKGTSINPGVAALLATFGYSSVHVVRQPVIGIVTTGSELLEVHEQLKEGKIRNSNSYMIAAQIERAGGVVQYYGQFADDLETCYNTVKKAMKEVDILITTGGVSVGDYDYLPAIYGELQANVLFNKIAMRPGSVTTVAELEGKLLFGLSGNPSACYVGCELFVRPVIQTYLHRKDPHVYRAEAILHKDFPKANPFTRFVRGRVEIVDGQLQVTPVGLDKSSAISSLAEANAFIILPGGTRGFEAGITVSVLLLESNVGSEWPWEEPLRSYK</sequence>
<dbReference type="GO" id="GO:0046872">
    <property type="term" value="F:metal ion binding"/>
    <property type="evidence" value="ECO:0007669"/>
    <property type="project" value="UniProtKB-UniRule"/>
</dbReference>
<dbReference type="EC" id="2.10.1.1" evidence="5 13"/>
<keyword evidence="7 13" id="KW-0500">Molybdenum</keyword>
<name>A0A2A7I1F0_BACCE</name>
<dbReference type="InterPro" id="IPR036425">
    <property type="entry name" value="MoaB/Mog-like_dom_sf"/>
</dbReference>
<dbReference type="InterPro" id="IPR001453">
    <property type="entry name" value="MoaB/Mog_dom"/>
</dbReference>
<dbReference type="GO" id="GO:0005829">
    <property type="term" value="C:cytosol"/>
    <property type="evidence" value="ECO:0007669"/>
    <property type="project" value="TreeGrafter"/>
</dbReference>
<dbReference type="Gene3D" id="3.40.980.10">
    <property type="entry name" value="MoaB/Mog-like domain"/>
    <property type="match status" value="1"/>
</dbReference>
<dbReference type="GO" id="GO:0006777">
    <property type="term" value="P:Mo-molybdopterin cofactor biosynthetic process"/>
    <property type="evidence" value="ECO:0007669"/>
    <property type="project" value="UniProtKB-UniRule"/>
</dbReference>
<dbReference type="SUPFAM" id="SSF63882">
    <property type="entry name" value="MoeA N-terminal region -like"/>
    <property type="match status" value="1"/>
</dbReference>
<comment type="caution">
    <text evidence="15">The sequence shown here is derived from an EMBL/GenBank/DDBJ whole genome shotgun (WGS) entry which is preliminary data.</text>
</comment>
<comment type="catalytic activity">
    <reaction evidence="12">
        <text>adenylyl-molybdopterin + molybdate = Mo-molybdopterin + AMP + H(+)</text>
        <dbReference type="Rhea" id="RHEA:35047"/>
        <dbReference type="ChEBI" id="CHEBI:15378"/>
        <dbReference type="ChEBI" id="CHEBI:36264"/>
        <dbReference type="ChEBI" id="CHEBI:62727"/>
        <dbReference type="ChEBI" id="CHEBI:71302"/>
        <dbReference type="ChEBI" id="CHEBI:456215"/>
        <dbReference type="EC" id="2.10.1.1"/>
    </reaction>
</comment>
<dbReference type="UniPathway" id="UPA00344"/>
<proteinExistence type="inferred from homology"/>
<dbReference type="Gene3D" id="2.40.340.10">
    <property type="entry name" value="MoeA, C-terminal, domain IV"/>
    <property type="match status" value="1"/>
</dbReference>
<keyword evidence="9 13" id="KW-0479">Metal-binding</keyword>
<evidence type="ECO:0000256" key="6">
    <source>
        <dbReference type="ARBA" id="ARBA00021108"/>
    </source>
</evidence>
<dbReference type="CDD" id="cd00887">
    <property type="entry name" value="MoeA"/>
    <property type="match status" value="1"/>
</dbReference>